<dbReference type="Proteomes" id="UP000078410">
    <property type="component" value="Unassembled WGS sequence"/>
</dbReference>
<evidence type="ECO:0000313" key="2">
    <source>
        <dbReference type="Proteomes" id="UP000078410"/>
    </source>
</evidence>
<organism evidence="1 2">
    <name type="scientific">Buttiauxella brennerae ATCC 51605</name>
    <dbReference type="NCBI Taxonomy" id="1354251"/>
    <lineage>
        <taxon>Bacteria</taxon>
        <taxon>Pseudomonadati</taxon>
        <taxon>Pseudomonadota</taxon>
        <taxon>Gammaproteobacteria</taxon>
        <taxon>Enterobacterales</taxon>
        <taxon>Enterobacteriaceae</taxon>
        <taxon>Buttiauxella</taxon>
    </lineage>
</organism>
<accession>A0A1B7ISF5</accession>
<evidence type="ECO:0000313" key="1">
    <source>
        <dbReference type="EMBL" id="OAT32726.1"/>
    </source>
</evidence>
<gene>
    <name evidence="1" type="ORF">M975_1163</name>
</gene>
<dbReference type="AlphaFoldDB" id="A0A1B7ISF5"/>
<name>A0A1B7ISF5_9ENTR</name>
<proteinExistence type="predicted"/>
<dbReference type="EMBL" id="LXER01000011">
    <property type="protein sequence ID" value="OAT32726.1"/>
    <property type="molecule type" value="Genomic_DNA"/>
</dbReference>
<keyword evidence="2" id="KW-1185">Reference proteome</keyword>
<dbReference type="PATRIC" id="fig|1354251.4.peg.1191"/>
<protein>
    <submittedName>
        <fullName evidence="1">Uncharacterized protein</fullName>
    </submittedName>
</protein>
<comment type="caution">
    <text evidence="1">The sequence shown here is derived from an EMBL/GenBank/DDBJ whole genome shotgun (WGS) entry which is preliminary data.</text>
</comment>
<sequence>MILLVVNGFYFMDIFETHHIYHLKPKNVILQVILAIVCTRTHHPY</sequence>
<reference evidence="1 2" key="1">
    <citation type="submission" date="2016-04" db="EMBL/GenBank/DDBJ databases">
        <title>ATOL: Assembling a taxonomically balanced genome-scale reconstruction of the evolutionary history of the Enterobacteriaceae.</title>
        <authorList>
            <person name="Plunkett G.III."/>
            <person name="Neeno-Eckwall E.C."/>
            <person name="Glasner J.D."/>
            <person name="Perna N.T."/>
        </authorList>
    </citation>
    <scope>NUCLEOTIDE SEQUENCE [LARGE SCALE GENOMIC DNA]</scope>
    <source>
        <strain evidence="1 2">ATCC 51605</strain>
    </source>
</reference>